<organism evidence="1 2">
    <name type="scientific">Wenjunlia tyrosinilytica</name>
    <dbReference type="NCBI Taxonomy" id="1544741"/>
    <lineage>
        <taxon>Bacteria</taxon>
        <taxon>Bacillati</taxon>
        <taxon>Actinomycetota</taxon>
        <taxon>Actinomycetes</taxon>
        <taxon>Kitasatosporales</taxon>
        <taxon>Streptomycetaceae</taxon>
        <taxon>Wenjunlia</taxon>
    </lineage>
</organism>
<sequence length="99" mass="10722">MGEDDLSRCGTMRAHALLGARNGAEWHRMMPSDATWRHAAPCDAKEVGPPRLAACPWVGPTGGGAIGPAPPSQGMCEVVIRRADPNPLQLDLRRFRPKR</sequence>
<name>A0A917ZVY1_9ACTN</name>
<dbReference type="Proteomes" id="UP000641932">
    <property type="component" value="Unassembled WGS sequence"/>
</dbReference>
<comment type="caution">
    <text evidence="1">The sequence shown here is derived from an EMBL/GenBank/DDBJ whole genome shotgun (WGS) entry which is preliminary data.</text>
</comment>
<dbReference type="AlphaFoldDB" id="A0A917ZVY1"/>
<evidence type="ECO:0000313" key="2">
    <source>
        <dbReference type="Proteomes" id="UP000641932"/>
    </source>
</evidence>
<proteinExistence type="predicted"/>
<reference evidence="1" key="2">
    <citation type="submission" date="2020-09" db="EMBL/GenBank/DDBJ databases">
        <authorList>
            <person name="Sun Q."/>
            <person name="Zhou Y."/>
        </authorList>
    </citation>
    <scope>NUCLEOTIDE SEQUENCE</scope>
    <source>
        <strain evidence="1">CGMCC 4.7201</strain>
    </source>
</reference>
<reference evidence="1" key="1">
    <citation type="journal article" date="2014" name="Int. J. Syst. Evol. Microbiol.">
        <title>Complete genome sequence of Corynebacterium casei LMG S-19264T (=DSM 44701T), isolated from a smear-ripened cheese.</title>
        <authorList>
            <consortium name="US DOE Joint Genome Institute (JGI-PGF)"/>
            <person name="Walter F."/>
            <person name="Albersmeier A."/>
            <person name="Kalinowski J."/>
            <person name="Ruckert C."/>
        </authorList>
    </citation>
    <scope>NUCLEOTIDE SEQUENCE</scope>
    <source>
        <strain evidence="1">CGMCC 4.7201</strain>
    </source>
</reference>
<evidence type="ECO:0000313" key="1">
    <source>
        <dbReference type="EMBL" id="GGO94655.1"/>
    </source>
</evidence>
<keyword evidence="2" id="KW-1185">Reference proteome</keyword>
<gene>
    <name evidence="1" type="ORF">GCM10012280_50070</name>
</gene>
<accession>A0A917ZVY1</accession>
<dbReference type="EMBL" id="BMMS01000023">
    <property type="protein sequence ID" value="GGO94655.1"/>
    <property type="molecule type" value="Genomic_DNA"/>
</dbReference>
<protein>
    <submittedName>
        <fullName evidence="1">Uncharacterized protein</fullName>
    </submittedName>
</protein>